<sequence length="260" mass="29500">MAHYKPNEAQEWAWETLKGQWSTLVTPFLQNGDLDEQGLRGNIRHVRKLGTQGAGCTWGMGEFWSLTHDERLRVMDIVAEEAGGTWPVAAHVTHTSSRETIDLANHAESAGFDLLVVAAPYMQAKTEGQVIEYVKTLSENTNLGTMFYNSPQFGIVMSPQGLRQICELDQVVGVKEASFNQQLSIETHLSLGKAYVISTPDEWIYPFAQDLGFQQQVMFANTSDWRFDTPEVNNYVQFIERASTGDYEDDFYETHLRRLH</sequence>
<dbReference type="SUPFAM" id="SSF51569">
    <property type="entry name" value="Aldolase"/>
    <property type="match status" value="1"/>
</dbReference>
<dbReference type="SMART" id="SM01130">
    <property type="entry name" value="DHDPS"/>
    <property type="match status" value="1"/>
</dbReference>
<accession>A0A382RBA1</accession>
<dbReference type="Pfam" id="PF00701">
    <property type="entry name" value="DHDPS"/>
    <property type="match status" value="1"/>
</dbReference>
<dbReference type="GO" id="GO:0005829">
    <property type="term" value="C:cytosol"/>
    <property type="evidence" value="ECO:0007669"/>
    <property type="project" value="TreeGrafter"/>
</dbReference>
<protein>
    <recommendedName>
        <fullName evidence="2">Dihydrodipicolinate synthase family protein</fullName>
    </recommendedName>
</protein>
<feature type="non-terminal residue" evidence="1">
    <location>
        <position position="260"/>
    </location>
</feature>
<evidence type="ECO:0000313" key="1">
    <source>
        <dbReference type="EMBL" id="SVC94946.1"/>
    </source>
</evidence>
<dbReference type="Gene3D" id="3.20.20.70">
    <property type="entry name" value="Aldolase class I"/>
    <property type="match status" value="1"/>
</dbReference>
<dbReference type="PANTHER" id="PTHR42849:SF1">
    <property type="entry name" value="N-ACETYLNEURAMINATE LYASE"/>
    <property type="match status" value="1"/>
</dbReference>
<proteinExistence type="predicted"/>
<name>A0A382RBA1_9ZZZZ</name>
<dbReference type="CDD" id="cd00408">
    <property type="entry name" value="DHDPS-like"/>
    <property type="match status" value="1"/>
</dbReference>
<dbReference type="GO" id="GO:0008747">
    <property type="term" value="F:N-acetylneuraminate lyase activity"/>
    <property type="evidence" value="ECO:0007669"/>
    <property type="project" value="TreeGrafter"/>
</dbReference>
<dbReference type="GO" id="GO:0019262">
    <property type="term" value="P:N-acetylneuraminate catabolic process"/>
    <property type="evidence" value="ECO:0007669"/>
    <property type="project" value="TreeGrafter"/>
</dbReference>
<dbReference type="AlphaFoldDB" id="A0A382RBA1"/>
<dbReference type="EMBL" id="UINC01120450">
    <property type="protein sequence ID" value="SVC94946.1"/>
    <property type="molecule type" value="Genomic_DNA"/>
</dbReference>
<dbReference type="InterPro" id="IPR002220">
    <property type="entry name" value="DapA-like"/>
</dbReference>
<reference evidence="1" key="1">
    <citation type="submission" date="2018-05" db="EMBL/GenBank/DDBJ databases">
        <authorList>
            <person name="Lanie J.A."/>
            <person name="Ng W.-L."/>
            <person name="Kazmierczak K.M."/>
            <person name="Andrzejewski T.M."/>
            <person name="Davidsen T.M."/>
            <person name="Wayne K.J."/>
            <person name="Tettelin H."/>
            <person name="Glass J.I."/>
            <person name="Rusch D."/>
            <person name="Podicherti R."/>
            <person name="Tsui H.-C.T."/>
            <person name="Winkler M.E."/>
        </authorList>
    </citation>
    <scope>NUCLEOTIDE SEQUENCE</scope>
</reference>
<organism evidence="1">
    <name type="scientific">marine metagenome</name>
    <dbReference type="NCBI Taxonomy" id="408172"/>
    <lineage>
        <taxon>unclassified sequences</taxon>
        <taxon>metagenomes</taxon>
        <taxon>ecological metagenomes</taxon>
    </lineage>
</organism>
<dbReference type="PANTHER" id="PTHR42849">
    <property type="entry name" value="N-ACETYLNEURAMINATE LYASE"/>
    <property type="match status" value="1"/>
</dbReference>
<dbReference type="InterPro" id="IPR013785">
    <property type="entry name" value="Aldolase_TIM"/>
</dbReference>
<evidence type="ECO:0008006" key="2">
    <source>
        <dbReference type="Google" id="ProtNLM"/>
    </source>
</evidence>
<gene>
    <name evidence="1" type="ORF">METZ01_LOCUS347800</name>
</gene>